<dbReference type="InterPro" id="IPR052900">
    <property type="entry name" value="Phospholipid_Metab_Enz"/>
</dbReference>
<evidence type="ECO:0000259" key="3">
    <source>
        <dbReference type="Pfam" id="PF16655"/>
    </source>
</evidence>
<evidence type="ECO:0000313" key="4">
    <source>
        <dbReference type="EMBL" id="GGQ61810.1"/>
    </source>
</evidence>
<feature type="region of interest" description="Disordered" evidence="1">
    <location>
        <begin position="34"/>
        <end position="54"/>
    </location>
</feature>
<dbReference type="Gene3D" id="3.60.21.70">
    <property type="entry name" value="PhoD-like phosphatase"/>
    <property type="match status" value="1"/>
</dbReference>
<accession>A0A918BDQ0</accession>
<evidence type="ECO:0000313" key="5">
    <source>
        <dbReference type="Proteomes" id="UP000656732"/>
    </source>
</evidence>
<feature type="domain" description="PhoD-like phosphatase metallophosphatase" evidence="2">
    <location>
        <begin position="225"/>
        <end position="566"/>
    </location>
</feature>
<reference evidence="4" key="1">
    <citation type="journal article" date="2014" name="Int. J. Syst. Evol. Microbiol.">
        <title>Complete genome sequence of Corynebacterium casei LMG S-19264T (=DSM 44701T), isolated from a smear-ripened cheese.</title>
        <authorList>
            <consortium name="US DOE Joint Genome Institute (JGI-PGF)"/>
            <person name="Walter F."/>
            <person name="Albersmeier A."/>
            <person name="Kalinowski J."/>
            <person name="Ruckert C."/>
        </authorList>
    </citation>
    <scope>NUCLEOTIDE SEQUENCE</scope>
    <source>
        <strain evidence="4">JCM 4403</strain>
    </source>
</reference>
<evidence type="ECO:0000256" key="1">
    <source>
        <dbReference type="SAM" id="MobiDB-lite"/>
    </source>
</evidence>
<dbReference type="CDD" id="cd07389">
    <property type="entry name" value="MPP_PhoD"/>
    <property type="match status" value="1"/>
</dbReference>
<dbReference type="PANTHER" id="PTHR43606:SF2">
    <property type="entry name" value="ALKALINE PHOSPHATASE FAMILY PROTEIN (AFU_ORTHOLOGUE AFUA_5G03860)"/>
    <property type="match status" value="1"/>
</dbReference>
<dbReference type="EMBL" id="BMTU01000001">
    <property type="protein sequence ID" value="GGQ61810.1"/>
    <property type="molecule type" value="Genomic_DNA"/>
</dbReference>
<reference evidence="4" key="2">
    <citation type="submission" date="2020-09" db="EMBL/GenBank/DDBJ databases">
        <authorList>
            <person name="Sun Q."/>
            <person name="Ohkuma M."/>
        </authorList>
    </citation>
    <scope>NUCLEOTIDE SEQUENCE</scope>
    <source>
        <strain evidence="4">JCM 4403</strain>
    </source>
</reference>
<comment type="caution">
    <text evidence="4">The sequence shown here is derived from an EMBL/GenBank/DDBJ whole genome shotgun (WGS) entry which is preliminary data.</text>
</comment>
<dbReference type="SUPFAM" id="SSF56300">
    <property type="entry name" value="Metallo-dependent phosphatases"/>
    <property type="match status" value="1"/>
</dbReference>
<dbReference type="Pfam" id="PF09423">
    <property type="entry name" value="PhoD"/>
    <property type="match status" value="1"/>
</dbReference>
<dbReference type="Proteomes" id="UP000656732">
    <property type="component" value="Unassembled WGS sequence"/>
</dbReference>
<dbReference type="PROSITE" id="PS51318">
    <property type="entry name" value="TAT"/>
    <property type="match status" value="1"/>
</dbReference>
<dbReference type="InterPro" id="IPR029052">
    <property type="entry name" value="Metallo-depent_PP-like"/>
</dbReference>
<gene>
    <name evidence="4" type="ORF">GCM10010280_04960</name>
</gene>
<proteinExistence type="predicted"/>
<dbReference type="Gene3D" id="2.60.40.380">
    <property type="entry name" value="Purple acid phosphatase-like, N-terminal"/>
    <property type="match status" value="1"/>
</dbReference>
<feature type="compositionally biased region" description="Basic and acidic residues" evidence="1">
    <location>
        <begin position="45"/>
        <end position="54"/>
    </location>
</feature>
<dbReference type="InterPro" id="IPR018946">
    <property type="entry name" value="PhoD-like_MPP"/>
</dbReference>
<dbReference type="AlphaFoldDB" id="A0A918BDQ0"/>
<dbReference type="Pfam" id="PF16655">
    <property type="entry name" value="PhoD_N"/>
    <property type="match status" value="1"/>
</dbReference>
<protein>
    <submittedName>
        <fullName evidence="4">Alkaline phosphatase</fullName>
    </submittedName>
</protein>
<dbReference type="PANTHER" id="PTHR43606">
    <property type="entry name" value="PHOSPHATASE, PUTATIVE (AFU_ORTHOLOGUE AFUA_6G08710)-RELATED"/>
    <property type="match status" value="1"/>
</dbReference>
<dbReference type="InterPro" id="IPR006311">
    <property type="entry name" value="TAT_signal"/>
</dbReference>
<dbReference type="InterPro" id="IPR038607">
    <property type="entry name" value="PhoD-like_sf"/>
</dbReference>
<dbReference type="InterPro" id="IPR032093">
    <property type="entry name" value="PhoD_N"/>
</dbReference>
<name>A0A918BDQ0_9ACTN</name>
<feature type="domain" description="Phospholipase D N-terminal" evidence="3">
    <location>
        <begin position="116"/>
        <end position="212"/>
    </location>
</feature>
<keyword evidence="5" id="KW-1185">Reference proteome</keyword>
<sequence>MGKLSVPRAGPGPGAPETHVTVIRMLCTRPCKVVPAHSNSPRSHMPGEERMTTPELRRNQHHPELRAAARHIGRRRFLTVTGAAAALAFAVGVPGTGTAAAAELDTARITDDPFTLGVASGDPHPDSVLLWTRLAPDPYQADGGLPAGRVTVDWEIALDERFRRVVRRGKATAHPEFHHTVHVEAGPLAPGQVYHYRFRAGRFVSPAGRTRTAPATRSRAAGLTFGVVSCQRYDQGYWTAYRHLAEEDLDVVLHLGDYLYEYAVNDVAGARAQPPGTVPEVFRRETVTLEDYRLRYALYKTDPDLRAAHAAHPFVVTWDDHETENNYSGDTPENSVPPEEFLLRRAAAYRAYWENMPLRRPQLPDGPDLKLYRRLHWGRLAQFDVLDTRQYRSDQAYGDGWQYPGPDSEDPTRTLTGDAQERWLVGGWRRSDAVWNVVPQQVTFSQRFNSTTAPSKVSMDSWDGYPASRERVLAGAQAAGVENLMVLTGDVHVHYGFDIKRDFSDPDSRTVGTEIVTTSVSSGGDGSAKPANWETYMAANPHLRFYSGLRGYTTVSLGRELARADFKTVSRVTTQGAPLTTAASFVTEAGEPGLKPA</sequence>
<evidence type="ECO:0000259" key="2">
    <source>
        <dbReference type="Pfam" id="PF09423"/>
    </source>
</evidence>
<organism evidence="4 5">
    <name type="scientific">Streptomyces pilosus</name>
    <dbReference type="NCBI Taxonomy" id="28893"/>
    <lineage>
        <taxon>Bacteria</taxon>
        <taxon>Bacillati</taxon>
        <taxon>Actinomycetota</taxon>
        <taxon>Actinomycetes</taxon>
        <taxon>Kitasatosporales</taxon>
        <taxon>Streptomycetaceae</taxon>
        <taxon>Streptomyces</taxon>
    </lineage>
</organism>